<keyword evidence="3" id="KW-0695">RNA-directed DNA polymerase</keyword>
<dbReference type="InterPro" id="IPR000477">
    <property type="entry name" value="RT_dom"/>
</dbReference>
<dbReference type="InterPro" id="IPR043502">
    <property type="entry name" value="DNA/RNA_pol_sf"/>
</dbReference>
<dbReference type="EMBL" id="SMMG02000009">
    <property type="protein sequence ID" value="KAA3461619.1"/>
    <property type="molecule type" value="Genomic_DNA"/>
</dbReference>
<protein>
    <submittedName>
        <fullName evidence="3">RNA-directed DNA polymerase-like protein</fullName>
    </submittedName>
</protein>
<evidence type="ECO:0000259" key="2">
    <source>
        <dbReference type="Pfam" id="PF00078"/>
    </source>
</evidence>
<feature type="transmembrane region" description="Helical" evidence="1">
    <location>
        <begin position="46"/>
        <end position="65"/>
    </location>
</feature>
<dbReference type="PANTHER" id="PTHR24559">
    <property type="entry name" value="TRANSPOSON TY3-I GAG-POL POLYPROTEIN"/>
    <property type="match status" value="1"/>
</dbReference>
<feature type="transmembrane region" description="Helical" evidence="1">
    <location>
        <begin position="86"/>
        <end position="106"/>
    </location>
</feature>
<dbReference type="Gene3D" id="3.30.70.270">
    <property type="match status" value="1"/>
</dbReference>
<feature type="domain" description="Reverse transcriptase" evidence="2">
    <location>
        <begin position="29"/>
        <end position="124"/>
    </location>
</feature>
<feature type="transmembrane region" description="Helical" evidence="1">
    <location>
        <begin position="118"/>
        <end position="138"/>
    </location>
</feature>
<dbReference type="SUPFAM" id="SSF56672">
    <property type="entry name" value="DNA/RNA polymerases"/>
    <property type="match status" value="1"/>
</dbReference>
<sequence>MSPSKFIRPSKAPYGAFVLFQRKHDRSLTLYIDFQALNNITMKNRYPIPLIAIFFAHLGSARWFTKLDLRLGCHQVRVADGYELKIACVMCYGSYEFLVMPFGLTNAPMTFFTLMNKVLQHSLDCFVVVTLMTLWCIISHLRSMWSI</sequence>
<accession>A0A5B6UV46</accession>
<dbReference type="GO" id="GO:0003964">
    <property type="term" value="F:RNA-directed DNA polymerase activity"/>
    <property type="evidence" value="ECO:0007669"/>
    <property type="project" value="UniProtKB-KW"/>
</dbReference>
<dbReference type="Pfam" id="PF00078">
    <property type="entry name" value="RVT_1"/>
    <property type="match status" value="1"/>
</dbReference>
<dbReference type="Gene3D" id="3.10.10.10">
    <property type="entry name" value="HIV Type 1 Reverse Transcriptase, subunit A, domain 1"/>
    <property type="match status" value="1"/>
</dbReference>
<name>A0A5B6UV46_9ROSI</name>
<keyword evidence="1" id="KW-1133">Transmembrane helix</keyword>
<keyword evidence="3" id="KW-0548">Nucleotidyltransferase</keyword>
<gene>
    <name evidence="3" type="ORF">EPI10_028177</name>
</gene>
<evidence type="ECO:0000313" key="3">
    <source>
        <dbReference type="EMBL" id="KAA3461619.1"/>
    </source>
</evidence>
<keyword evidence="1" id="KW-0472">Membrane</keyword>
<reference evidence="4" key="1">
    <citation type="journal article" date="2019" name="Plant Biotechnol. J.">
        <title>Genome sequencing of the Australian wild diploid species Gossypium australe highlights disease resistance and delayed gland morphogenesis.</title>
        <authorList>
            <person name="Cai Y."/>
            <person name="Cai X."/>
            <person name="Wang Q."/>
            <person name="Wang P."/>
            <person name="Zhang Y."/>
            <person name="Cai C."/>
            <person name="Xu Y."/>
            <person name="Wang K."/>
            <person name="Zhou Z."/>
            <person name="Wang C."/>
            <person name="Geng S."/>
            <person name="Li B."/>
            <person name="Dong Q."/>
            <person name="Hou Y."/>
            <person name="Wang H."/>
            <person name="Ai P."/>
            <person name="Liu Z."/>
            <person name="Yi F."/>
            <person name="Sun M."/>
            <person name="An G."/>
            <person name="Cheng J."/>
            <person name="Zhang Y."/>
            <person name="Shi Q."/>
            <person name="Xie Y."/>
            <person name="Shi X."/>
            <person name="Chang Y."/>
            <person name="Huang F."/>
            <person name="Chen Y."/>
            <person name="Hong S."/>
            <person name="Mi L."/>
            <person name="Sun Q."/>
            <person name="Zhang L."/>
            <person name="Zhou B."/>
            <person name="Peng R."/>
            <person name="Zhang X."/>
            <person name="Liu F."/>
        </authorList>
    </citation>
    <scope>NUCLEOTIDE SEQUENCE [LARGE SCALE GENOMIC DNA]</scope>
    <source>
        <strain evidence="4">cv. PA1801</strain>
    </source>
</reference>
<keyword evidence="4" id="KW-1185">Reference proteome</keyword>
<dbReference type="PANTHER" id="PTHR24559:SF436">
    <property type="entry name" value="RNA-DIRECTED DNA POLYMERASE HOMOLOG"/>
    <property type="match status" value="1"/>
</dbReference>
<evidence type="ECO:0000313" key="4">
    <source>
        <dbReference type="Proteomes" id="UP000325315"/>
    </source>
</evidence>
<evidence type="ECO:0000256" key="1">
    <source>
        <dbReference type="SAM" id="Phobius"/>
    </source>
</evidence>
<organism evidence="3 4">
    <name type="scientific">Gossypium australe</name>
    <dbReference type="NCBI Taxonomy" id="47621"/>
    <lineage>
        <taxon>Eukaryota</taxon>
        <taxon>Viridiplantae</taxon>
        <taxon>Streptophyta</taxon>
        <taxon>Embryophyta</taxon>
        <taxon>Tracheophyta</taxon>
        <taxon>Spermatophyta</taxon>
        <taxon>Magnoliopsida</taxon>
        <taxon>eudicotyledons</taxon>
        <taxon>Gunneridae</taxon>
        <taxon>Pentapetalae</taxon>
        <taxon>rosids</taxon>
        <taxon>malvids</taxon>
        <taxon>Malvales</taxon>
        <taxon>Malvaceae</taxon>
        <taxon>Malvoideae</taxon>
        <taxon>Gossypium</taxon>
    </lineage>
</organism>
<dbReference type="AlphaFoldDB" id="A0A5B6UV46"/>
<dbReference type="OrthoDB" id="1002209at2759"/>
<keyword evidence="3" id="KW-0808">Transferase</keyword>
<dbReference type="InterPro" id="IPR053134">
    <property type="entry name" value="RNA-dir_DNA_polymerase"/>
</dbReference>
<dbReference type="CDD" id="cd01647">
    <property type="entry name" value="RT_LTR"/>
    <property type="match status" value="1"/>
</dbReference>
<proteinExistence type="predicted"/>
<comment type="caution">
    <text evidence="3">The sequence shown here is derived from an EMBL/GenBank/DDBJ whole genome shotgun (WGS) entry which is preliminary data.</text>
</comment>
<dbReference type="InterPro" id="IPR043128">
    <property type="entry name" value="Rev_trsase/Diguanyl_cyclase"/>
</dbReference>
<dbReference type="Proteomes" id="UP000325315">
    <property type="component" value="Unassembled WGS sequence"/>
</dbReference>
<keyword evidence="1" id="KW-0812">Transmembrane</keyword>